<sequence length="268" mass="29920">MSSMLCSQGVVLATAMAVSGTVILLAFRLQKSLPPSGQFPIDLHHRIPQSSRQALRSCISSEDVVDPRGDGQEFRRQHEAIFLSQNSCSSSSSTSTEFKKNGQQRRMPANRAALYNGILRDRGSGSSCGEGSILFVDLMRVVISLDFVHKKKRKFQENITWLFSASLYDFVIFVSRNHALFLDFTAQMISPLKCTSMTARTWAGSEATRKHPTPNSYFEKEDSDSVPPGLVYLIVNTNLAIWEKRKLVAFSLICVLNQSMSCVDVFLH</sequence>
<evidence type="ECO:0000313" key="3">
    <source>
        <dbReference type="Proteomes" id="UP000886885"/>
    </source>
</evidence>
<comment type="caution">
    <text evidence="2">The sequence shown here is derived from an EMBL/GenBank/DDBJ whole genome shotgun (WGS) entry which is preliminary data.</text>
</comment>
<dbReference type="PANTHER" id="PTHR33564">
    <property type="entry name" value="TRANSMEMBRANE PROTEIN"/>
    <property type="match status" value="1"/>
</dbReference>
<dbReference type="PANTHER" id="PTHR33564:SF11">
    <property type="entry name" value="OS06G0604600 PROTEIN"/>
    <property type="match status" value="1"/>
</dbReference>
<proteinExistence type="predicted"/>
<evidence type="ECO:0000256" key="1">
    <source>
        <dbReference type="SAM" id="MobiDB-lite"/>
    </source>
</evidence>
<feature type="compositionally biased region" description="Low complexity" evidence="1">
    <location>
        <begin position="85"/>
        <end position="95"/>
    </location>
</feature>
<reference evidence="2" key="1">
    <citation type="journal article" date="2020" name="bioRxiv">
        <title>Hybrid origin of Populus tomentosa Carr. identified through genome sequencing and phylogenomic analysis.</title>
        <authorList>
            <person name="An X."/>
            <person name="Gao K."/>
            <person name="Chen Z."/>
            <person name="Li J."/>
            <person name="Yang X."/>
            <person name="Yang X."/>
            <person name="Zhou J."/>
            <person name="Guo T."/>
            <person name="Zhao T."/>
            <person name="Huang S."/>
            <person name="Miao D."/>
            <person name="Khan W.U."/>
            <person name="Rao P."/>
            <person name="Ye M."/>
            <person name="Lei B."/>
            <person name="Liao W."/>
            <person name="Wang J."/>
            <person name="Ji L."/>
            <person name="Li Y."/>
            <person name="Guo B."/>
            <person name="Mustafa N.S."/>
            <person name="Li S."/>
            <person name="Yun Q."/>
            <person name="Keller S.R."/>
            <person name="Mao J."/>
            <person name="Zhang R."/>
            <person name="Strauss S.H."/>
        </authorList>
    </citation>
    <scope>NUCLEOTIDE SEQUENCE</scope>
    <source>
        <strain evidence="2">GM15</strain>
        <tissue evidence="2">Leaf</tissue>
    </source>
</reference>
<gene>
    <name evidence="2" type="ORF">POTOM_022787</name>
</gene>
<keyword evidence="3" id="KW-1185">Reference proteome</keyword>
<dbReference type="AlphaFoldDB" id="A0A8X8CYU9"/>
<evidence type="ECO:0000313" key="2">
    <source>
        <dbReference type="EMBL" id="KAG6771425.1"/>
    </source>
</evidence>
<dbReference type="OrthoDB" id="695890at2759"/>
<dbReference type="EMBL" id="JAAWWB010000011">
    <property type="protein sequence ID" value="KAG6771425.1"/>
    <property type="molecule type" value="Genomic_DNA"/>
</dbReference>
<feature type="region of interest" description="Disordered" evidence="1">
    <location>
        <begin position="85"/>
        <end position="105"/>
    </location>
</feature>
<protein>
    <submittedName>
        <fullName evidence="2">Uncharacterized protein</fullName>
    </submittedName>
</protein>
<organism evidence="2 3">
    <name type="scientific">Populus tomentosa</name>
    <name type="common">Chinese white poplar</name>
    <dbReference type="NCBI Taxonomy" id="118781"/>
    <lineage>
        <taxon>Eukaryota</taxon>
        <taxon>Viridiplantae</taxon>
        <taxon>Streptophyta</taxon>
        <taxon>Embryophyta</taxon>
        <taxon>Tracheophyta</taxon>
        <taxon>Spermatophyta</taxon>
        <taxon>Magnoliopsida</taxon>
        <taxon>eudicotyledons</taxon>
        <taxon>Gunneridae</taxon>
        <taxon>Pentapetalae</taxon>
        <taxon>rosids</taxon>
        <taxon>fabids</taxon>
        <taxon>Malpighiales</taxon>
        <taxon>Salicaceae</taxon>
        <taxon>Saliceae</taxon>
        <taxon>Populus</taxon>
    </lineage>
</organism>
<dbReference type="Proteomes" id="UP000886885">
    <property type="component" value="Chromosome 6A"/>
</dbReference>
<accession>A0A8X8CYU9</accession>
<feature type="region of interest" description="Disordered" evidence="1">
    <location>
        <begin position="205"/>
        <end position="224"/>
    </location>
</feature>
<name>A0A8X8CYU9_POPTO</name>